<proteinExistence type="inferred from homology"/>
<sequence>MATIETRHTKEGKVAYRVKIRLKGHPPQTATFERKSDAKRWTQQTEAAIREGRHFKTVKATRHTLGELIDRYIRDILPRKPKSQVKQTLQLRWWKEQLGHLLLADVTLALIAECRDKLASGNITRYNQKNSGGQRSPGSVNRYLAALSHTFTIAVKEWGWLEDSPMGRISKLKEPRGRVRFLSDSERERLLKACRGSSNSFLYPAVVLALSTGARRMEIMALRWRNVDLQRGLISLHETKNGERRALPLAGHALDCVKRLSKVRQIDTDLLFPSNHNPQQPLDLRKPWEIALKQAGIEDFRWHDLRHSAASYLAMNGATLAEIAEVLGHKTLQMVKRYAHFSETHTARVVASMNAKIFGE</sequence>
<protein>
    <recommendedName>
        <fullName evidence="10">Integrase</fullName>
    </recommendedName>
</protein>
<reference evidence="8 9" key="1">
    <citation type="submission" date="2014-07" db="EMBL/GenBank/DDBJ databases">
        <title>Comparative analysis of Nitrosococcus oceani genome inventories of strains from Pacific and Atlantic gyres.</title>
        <authorList>
            <person name="Lim C.K."/>
            <person name="Wang L."/>
            <person name="Sayavedra-Soto L.A."/>
            <person name="Klotz M.G."/>
        </authorList>
    </citation>
    <scope>NUCLEOTIDE SEQUENCE [LARGE SCALE GENOMIC DNA]</scope>
    <source>
        <strain evidence="8 9">C-27</strain>
    </source>
</reference>
<dbReference type="InterPro" id="IPR050090">
    <property type="entry name" value="Tyrosine_recombinase_XerCD"/>
</dbReference>
<dbReference type="HOGENOM" id="CLU_027562_17_7_6"/>
<dbReference type="PANTHER" id="PTHR30349:SF64">
    <property type="entry name" value="PROPHAGE INTEGRASE INTD-RELATED"/>
    <property type="match status" value="1"/>
</dbReference>
<comment type="similarity">
    <text evidence="1">Belongs to the 'phage' integrase family.</text>
</comment>
<dbReference type="InterPro" id="IPR002104">
    <property type="entry name" value="Integrase_catalytic"/>
</dbReference>
<dbReference type="InterPro" id="IPR013762">
    <property type="entry name" value="Integrase-like_cat_sf"/>
</dbReference>
<keyword evidence="2" id="KW-0229">DNA integration</keyword>
<dbReference type="CDD" id="cd00796">
    <property type="entry name" value="INT_Rci_Hp1_C"/>
    <property type="match status" value="1"/>
</dbReference>
<accession>A0A0E2Z5A9</accession>
<keyword evidence="4" id="KW-0233">DNA recombination</keyword>
<gene>
    <name evidence="8" type="ORF">IB75_00165</name>
</gene>
<keyword evidence="3 5" id="KW-0238">DNA-binding</keyword>
<dbReference type="InterPro" id="IPR010998">
    <property type="entry name" value="Integrase_recombinase_N"/>
</dbReference>
<dbReference type="PROSITE" id="PS51898">
    <property type="entry name" value="TYR_RECOMBINASE"/>
    <property type="match status" value="1"/>
</dbReference>
<evidence type="ECO:0000256" key="3">
    <source>
        <dbReference type="ARBA" id="ARBA00023125"/>
    </source>
</evidence>
<dbReference type="PANTHER" id="PTHR30349">
    <property type="entry name" value="PHAGE INTEGRASE-RELATED"/>
    <property type="match status" value="1"/>
</dbReference>
<evidence type="ECO:0008006" key="10">
    <source>
        <dbReference type="Google" id="ProtNLM"/>
    </source>
</evidence>
<dbReference type="GO" id="GO:0015074">
    <property type="term" value="P:DNA integration"/>
    <property type="evidence" value="ECO:0007669"/>
    <property type="project" value="UniProtKB-KW"/>
</dbReference>
<dbReference type="Pfam" id="PF00589">
    <property type="entry name" value="Phage_integrase"/>
    <property type="match status" value="1"/>
</dbReference>
<name>A0A0E2Z5A9_9GAMM</name>
<evidence type="ECO:0000259" key="7">
    <source>
        <dbReference type="PROSITE" id="PS51900"/>
    </source>
</evidence>
<evidence type="ECO:0000313" key="8">
    <source>
        <dbReference type="EMBL" id="KFI20983.1"/>
    </source>
</evidence>
<feature type="domain" description="Tyr recombinase" evidence="6">
    <location>
        <begin position="177"/>
        <end position="351"/>
    </location>
</feature>
<dbReference type="SUPFAM" id="SSF56349">
    <property type="entry name" value="DNA breaking-rejoining enzymes"/>
    <property type="match status" value="1"/>
</dbReference>
<evidence type="ECO:0000256" key="1">
    <source>
        <dbReference type="ARBA" id="ARBA00008857"/>
    </source>
</evidence>
<dbReference type="PROSITE" id="PS51900">
    <property type="entry name" value="CB"/>
    <property type="match status" value="1"/>
</dbReference>
<dbReference type="AlphaFoldDB" id="A0A0E2Z5A9"/>
<dbReference type="Gene3D" id="1.10.443.10">
    <property type="entry name" value="Intergrase catalytic core"/>
    <property type="match status" value="1"/>
</dbReference>
<dbReference type="GO" id="GO:0006310">
    <property type="term" value="P:DNA recombination"/>
    <property type="evidence" value="ECO:0007669"/>
    <property type="project" value="UniProtKB-KW"/>
</dbReference>
<dbReference type="Gene3D" id="1.10.150.130">
    <property type="match status" value="1"/>
</dbReference>
<comment type="caution">
    <text evidence="8">The sequence shown here is derived from an EMBL/GenBank/DDBJ whole genome shotgun (WGS) entry which is preliminary data.</text>
</comment>
<dbReference type="EMBL" id="JPGN01000002">
    <property type="protein sequence ID" value="KFI20983.1"/>
    <property type="molecule type" value="Genomic_DNA"/>
</dbReference>
<evidence type="ECO:0000256" key="2">
    <source>
        <dbReference type="ARBA" id="ARBA00022908"/>
    </source>
</evidence>
<dbReference type="InterPro" id="IPR011010">
    <property type="entry name" value="DNA_brk_join_enz"/>
</dbReference>
<evidence type="ECO:0000256" key="4">
    <source>
        <dbReference type="ARBA" id="ARBA00023172"/>
    </source>
</evidence>
<evidence type="ECO:0000259" key="6">
    <source>
        <dbReference type="PROSITE" id="PS51898"/>
    </source>
</evidence>
<dbReference type="GO" id="GO:0003677">
    <property type="term" value="F:DNA binding"/>
    <property type="evidence" value="ECO:0007669"/>
    <property type="project" value="UniProtKB-UniRule"/>
</dbReference>
<dbReference type="Proteomes" id="UP000028839">
    <property type="component" value="Unassembled WGS sequence"/>
</dbReference>
<evidence type="ECO:0000313" key="9">
    <source>
        <dbReference type="Proteomes" id="UP000028839"/>
    </source>
</evidence>
<dbReference type="InterPro" id="IPR044068">
    <property type="entry name" value="CB"/>
</dbReference>
<feature type="domain" description="Core-binding (CB)" evidence="7">
    <location>
        <begin position="63"/>
        <end position="155"/>
    </location>
</feature>
<organism evidence="8 9">
    <name type="scientific">Nitrosococcus oceani C-27</name>
    <dbReference type="NCBI Taxonomy" id="314279"/>
    <lineage>
        <taxon>Bacteria</taxon>
        <taxon>Pseudomonadati</taxon>
        <taxon>Pseudomonadota</taxon>
        <taxon>Gammaproteobacteria</taxon>
        <taxon>Chromatiales</taxon>
        <taxon>Chromatiaceae</taxon>
        <taxon>Nitrosococcus</taxon>
    </lineage>
</organism>
<evidence type="ECO:0000256" key="5">
    <source>
        <dbReference type="PROSITE-ProRule" id="PRU01248"/>
    </source>
</evidence>